<dbReference type="EMBL" id="FQUF01000025">
    <property type="protein sequence ID" value="SHE99600.1"/>
    <property type="molecule type" value="Genomic_DNA"/>
</dbReference>
<evidence type="ECO:0000256" key="5">
    <source>
        <dbReference type="ARBA" id="ARBA00023136"/>
    </source>
</evidence>
<dbReference type="AlphaFoldDB" id="A0A1M4Y1R1"/>
<dbReference type="Proteomes" id="UP000184128">
    <property type="component" value="Unassembled WGS sequence"/>
</dbReference>
<dbReference type="InterPro" id="IPR010343">
    <property type="entry name" value="ArAE_1"/>
</dbReference>
<evidence type="ECO:0000256" key="2">
    <source>
        <dbReference type="ARBA" id="ARBA00022475"/>
    </source>
</evidence>
<keyword evidence="3 6" id="KW-0812">Transmembrane</keyword>
<comment type="subcellular location">
    <subcellularLocation>
        <location evidence="1">Cell membrane</location>
        <topology evidence="1">Multi-pass membrane protein</topology>
    </subcellularLocation>
</comment>
<feature type="transmembrane region" description="Helical" evidence="6">
    <location>
        <begin position="52"/>
        <end position="73"/>
    </location>
</feature>
<gene>
    <name evidence="7" type="ORF">SAMN02745249_01582</name>
</gene>
<organism evidence="7 8">
    <name type="scientific">Atopostipes suicloacalis DSM 15692</name>
    <dbReference type="NCBI Taxonomy" id="1121025"/>
    <lineage>
        <taxon>Bacteria</taxon>
        <taxon>Bacillati</taxon>
        <taxon>Bacillota</taxon>
        <taxon>Bacilli</taxon>
        <taxon>Lactobacillales</taxon>
        <taxon>Carnobacteriaceae</taxon>
        <taxon>Atopostipes</taxon>
    </lineage>
</organism>
<evidence type="ECO:0000313" key="8">
    <source>
        <dbReference type="Proteomes" id="UP000184128"/>
    </source>
</evidence>
<proteinExistence type="predicted"/>
<keyword evidence="2" id="KW-1003">Cell membrane</keyword>
<name>A0A1M4Y1R1_9LACT</name>
<evidence type="ECO:0000256" key="3">
    <source>
        <dbReference type="ARBA" id="ARBA00022692"/>
    </source>
</evidence>
<keyword evidence="8" id="KW-1185">Reference proteome</keyword>
<reference evidence="8" key="1">
    <citation type="submission" date="2016-11" db="EMBL/GenBank/DDBJ databases">
        <authorList>
            <person name="Varghese N."/>
            <person name="Submissions S."/>
        </authorList>
    </citation>
    <scope>NUCLEOTIDE SEQUENCE [LARGE SCALE GENOMIC DNA]</scope>
    <source>
        <strain evidence="8">DSM 15692</strain>
    </source>
</reference>
<evidence type="ECO:0000256" key="6">
    <source>
        <dbReference type="SAM" id="Phobius"/>
    </source>
</evidence>
<evidence type="ECO:0000313" key="7">
    <source>
        <dbReference type="EMBL" id="SHE99600.1"/>
    </source>
</evidence>
<dbReference type="PANTHER" id="PTHR30509:SF27">
    <property type="entry name" value="UPF0421 PROTEIN YGAE"/>
    <property type="match status" value="1"/>
</dbReference>
<feature type="transmembrane region" description="Helical" evidence="6">
    <location>
        <begin position="122"/>
        <end position="144"/>
    </location>
</feature>
<keyword evidence="4 6" id="KW-1133">Transmembrane helix</keyword>
<feature type="transmembrane region" description="Helical" evidence="6">
    <location>
        <begin position="12"/>
        <end position="40"/>
    </location>
</feature>
<dbReference type="STRING" id="1121025.SAMN02745249_01582"/>
<evidence type="ECO:0000256" key="4">
    <source>
        <dbReference type="ARBA" id="ARBA00022989"/>
    </source>
</evidence>
<accession>A0A1M4Y1R1</accession>
<keyword evidence="5 6" id="KW-0472">Membrane</keyword>
<feature type="transmembrane region" description="Helical" evidence="6">
    <location>
        <begin position="80"/>
        <end position="102"/>
    </location>
</feature>
<dbReference type="Pfam" id="PF06081">
    <property type="entry name" value="ArAE_1"/>
    <property type="match status" value="1"/>
</dbReference>
<dbReference type="GO" id="GO:0005886">
    <property type="term" value="C:plasma membrane"/>
    <property type="evidence" value="ECO:0007669"/>
    <property type="project" value="UniProtKB-SubCell"/>
</dbReference>
<protein>
    <submittedName>
        <fullName evidence="7">Uncharacterized membrane protein YgaE, UPF0421/DUF939 family</fullName>
    </submittedName>
</protein>
<dbReference type="PANTHER" id="PTHR30509">
    <property type="entry name" value="P-HYDROXYBENZOIC ACID EFFLUX PUMP SUBUNIT-RELATED"/>
    <property type="match status" value="1"/>
</dbReference>
<evidence type="ECO:0000256" key="1">
    <source>
        <dbReference type="ARBA" id="ARBA00004651"/>
    </source>
</evidence>
<sequence length="361" mass="41490">MKIGARTFKTSLAILLAMIIPKYIGLEDGVGLATAAVIFSMMPSVQETFDKIGSRIISNIIGGVIAFLVSNYIGDSNLLIAAASAVLIAILNQLNLGSMIGLSTLTTINVMLYPGSNILLTAIQRVSATLVGVLIAFFVNTFVLPPKYDVKFYQLTVSLTDNSTKYVRSMLRKNAQFPIMSEDLKQLKKDLHTLNKYYKYMMDPIYKRFISSKYYSLLRFLVVCRQSIKVNQILYKVAFIMHESENTINHLPKELRTLIRERMETLMTAHEQILLKWNGRVLPDNVNFMKYRNDLRKSFMEAFYLEASTEEAMEYDFSKGNDLLSIMTTIFEYDKELQHFNKLTNSFVKYKRDDQIKYKYE</sequence>